<sequence length="725" mass="80698">MADHQLSLEDVARYPRPGMDAPGGIAFTPDGQKVTYRQSATGSLAQELWSYDLSRGERRQLTQLASGKADATSQISLEEELRRERSRQREQGVTSYQFAQATEEGPLVLLIPFDGRLFIAHGEQPLTPIADSEGAIDARLSPDGSRVAFVRSGEIHVAMTDGSGHVRTLTSGATDGVTNGLAEYIAQEEMERSEGYWWSPDGTRLAFVRADSRHIPSYPIMHQGTEHVAVEDHRYPFAGMRNVVVQLGIVAVDGHPEDVTWMDLGTDDDIYLARVTWRPDGMLTALIQLRDQCTQRLLLFNPESGTATTLIEEHGQPWLNLHDDLRFLRSGEFLWSNERTGFRHLSLHDHDGREIRTLTEGQWMVTGQVAVDEDQRLVYFQGTGEGPLERHLYVISLDGGSPRRLTQEAGWHNAVISPDRRSFVDTWQSPQQPPRLTLRSLIDGKEQAVLFENEGITPAALGLGVPEITNFHTSDGTVLYAAIYASEQTRTAGQPRPLVVSVYGGPHAQAVTSTWSLTVDLRAQYLAQQGFVVLKVDNRGSAHRGLAFEAAIAHSLGHLEVDDQVEGVRFLSSRPYVDSERVGIYGWSYGGYMTCRALLRAPEVFKAGIAGAPVTFWEGYDTHYTERYMGHPTSNTTGYATSSVLPYAEKLAGKVLLVHGLVDENVHARHTMRLVEALATAAADYDLLIFPEARHMPRNPAHLMYLEQRLVKFLHHHLSTNHTTR</sequence>
<dbReference type="GO" id="GO:0008236">
    <property type="term" value="F:serine-type peptidase activity"/>
    <property type="evidence" value="ECO:0007669"/>
    <property type="project" value="InterPro"/>
</dbReference>
<feature type="compositionally biased region" description="Basic and acidic residues" evidence="1">
    <location>
        <begin position="1"/>
        <end position="13"/>
    </location>
</feature>
<protein>
    <submittedName>
        <fullName evidence="4">Peptidase S9</fullName>
    </submittedName>
</protein>
<dbReference type="AlphaFoldDB" id="A0A402BFB6"/>
<evidence type="ECO:0000256" key="1">
    <source>
        <dbReference type="SAM" id="MobiDB-lite"/>
    </source>
</evidence>
<dbReference type="InterPro" id="IPR050278">
    <property type="entry name" value="Serine_Prot_S9B/DPPIV"/>
</dbReference>
<name>A0A402BFB6_9CHLR</name>
<dbReference type="Pfam" id="PF00326">
    <property type="entry name" value="Peptidase_S9"/>
    <property type="match status" value="1"/>
</dbReference>
<gene>
    <name evidence="4" type="primary">dpp4</name>
    <name evidence="4" type="ORF">KDA_54560</name>
</gene>
<feature type="region of interest" description="Disordered" evidence="1">
    <location>
        <begin position="1"/>
        <end position="25"/>
    </location>
</feature>
<proteinExistence type="predicted"/>
<dbReference type="RefSeq" id="WP_126630147.1">
    <property type="nucleotide sequence ID" value="NZ_BIFT01000002.1"/>
</dbReference>
<dbReference type="OrthoDB" id="108903at2"/>
<evidence type="ECO:0000313" key="5">
    <source>
        <dbReference type="Proteomes" id="UP000287171"/>
    </source>
</evidence>
<dbReference type="InterPro" id="IPR002469">
    <property type="entry name" value="Peptidase_S9B_N"/>
</dbReference>
<organism evidence="4 5">
    <name type="scientific">Dictyobacter alpinus</name>
    <dbReference type="NCBI Taxonomy" id="2014873"/>
    <lineage>
        <taxon>Bacteria</taxon>
        <taxon>Bacillati</taxon>
        <taxon>Chloroflexota</taxon>
        <taxon>Ktedonobacteria</taxon>
        <taxon>Ktedonobacterales</taxon>
        <taxon>Dictyobacteraceae</taxon>
        <taxon>Dictyobacter</taxon>
    </lineage>
</organism>
<dbReference type="Pfam" id="PF00930">
    <property type="entry name" value="DPPIV_N"/>
    <property type="match status" value="1"/>
</dbReference>
<dbReference type="PANTHER" id="PTHR11731">
    <property type="entry name" value="PROTEASE FAMILY S9B,C DIPEPTIDYL-PEPTIDASE IV-RELATED"/>
    <property type="match status" value="1"/>
</dbReference>
<evidence type="ECO:0000259" key="2">
    <source>
        <dbReference type="Pfam" id="PF00326"/>
    </source>
</evidence>
<dbReference type="PANTHER" id="PTHR11731:SF193">
    <property type="entry name" value="DIPEPTIDYL PEPTIDASE 9"/>
    <property type="match status" value="1"/>
</dbReference>
<dbReference type="GO" id="GO:0006508">
    <property type="term" value="P:proteolysis"/>
    <property type="evidence" value="ECO:0007669"/>
    <property type="project" value="InterPro"/>
</dbReference>
<keyword evidence="5" id="KW-1185">Reference proteome</keyword>
<dbReference type="SUPFAM" id="SSF82171">
    <property type="entry name" value="DPP6 N-terminal domain-like"/>
    <property type="match status" value="1"/>
</dbReference>
<evidence type="ECO:0000313" key="4">
    <source>
        <dbReference type="EMBL" id="GCE29972.1"/>
    </source>
</evidence>
<dbReference type="Gene3D" id="2.140.10.30">
    <property type="entry name" value="Dipeptidylpeptidase IV, N-terminal domain"/>
    <property type="match status" value="1"/>
</dbReference>
<evidence type="ECO:0000259" key="3">
    <source>
        <dbReference type="Pfam" id="PF00930"/>
    </source>
</evidence>
<feature type="domain" description="Dipeptidylpeptidase IV N-terminal" evidence="3">
    <location>
        <begin position="130"/>
        <end position="434"/>
    </location>
</feature>
<dbReference type="SUPFAM" id="SSF53474">
    <property type="entry name" value="alpha/beta-Hydrolases"/>
    <property type="match status" value="1"/>
</dbReference>
<dbReference type="EMBL" id="BIFT01000002">
    <property type="protein sequence ID" value="GCE29972.1"/>
    <property type="molecule type" value="Genomic_DNA"/>
</dbReference>
<comment type="caution">
    <text evidence="4">The sequence shown here is derived from an EMBL/GenBank/DDBJ whole genome shotgun (WGS) entry which is preliminary data.</text>
</comment>
<feature type="domain" description="Peptidase S9 prolyl oligopeptidase catalytic" evidence="2">
    <location>
        <begin position="519"/>
        <end position="719"/>
    </location>
</feature>
<reference evidence="5" key="1">
    <citation type="submission" date="2018-12" db="EMBL/GenBank/DDBJ databases">
        <title>Tengunoibacter tsumagoiensis gen. nov., sp. nov., Dictyobacter kobayashii sp. nov., D. alpinus sp. nov., and D. joshuensis sp. nov. and description of Dictyobacteraceae fam. nov. within the order Ktedonobacterales isolated from Tengu-no-mugimeshi.</title>
        <authorList>
            <person name="Wang C.M."/>
            <person name="Zheng Y."/>
            <person name="Sakai Y."/>
            <person name="Toyoda A."/>
            <person name="Minakuchi Y."/>
            <person name="Abe K."/>
            <person name="Yokota A."/>
            <person name="Yabe S."/>
        </authorList>
    </citation>
    <scope>NUCLEOTIDE SEQUENCE [LARGE SCALE GENOMIC DNA]</scope>
    <source>
        <strain evidence="5">Uno16</strain>
    </source>
</reference>
<accession>A0A402BFB6</accession>
<dbReference type="Proteomes" id="UP000287171">
    <property type="component" value="Unassembled WGS sequence"/>
</dbReference>
<dbReference type="InterPro" id="IPR001375">
    <property type="entry name" value="Peptidase_S9_cat"/>
</dbReference>
<dbReference type="GO" id="GO:0008239">
    <property type="term" value="F:dipeptidyl-peptidase activity"/>
    <property type="evidence" value="ECO:0007669"/>
    <property type="project" value="TreeGrafter"/>
</dbReference>
<dbReference type="InterPro" id="IPR029058">
    <property type="entry name" value="AB_hydrolase_fold"/>
</dbReference>
<dbReference type="Gene3D" id="3.40.50.1820">
    <property type="entry name" value="alpha/beta hydrolase"/>
    <property type="match status" value="1"/>
</dbReference>